<dbReference type="Gene3D" id="2.40.160.110">
    <property type="match status" value="3"/>
</dbReference>
<evidence type="ECO:0000313" key="14">
    <source>
        <dbReference type="RefSeq" id="XP_019639570.1"/>
    </source>
</evidence>
<dbReference type="AlphaFoldDB" id="A0A6P4ZE50"/>
<evidence type="ECO:0000256" key="8">
    <source>
        <dbReference type="PROSITE-ProRule" id="PRU00740"/>
    </source>
</evidence>
<dbReference type="GO" id="GO:0005765">
    <property type="term" value="C:lysosomal membrane"/>
    <property type="evidence" value="ECO:0007669"/>
    <property type="project" value="UniProtKB-SubCell"/>
</dbReference>
<keyword evidence="3 11" id="KW-0732">Signal</keyword>
<reference evidence="14" key="1">
    <citation type="submission" date="2025-08" db="UniProtKB">
        <authorList>
            <consortium name="RefSeq"/>
        </authorList>
    </citation>
    <scope>IDENTIFICATION</scope>
    <source>
        <tissue evidence="14">Gonad</tissue>
    </source>
</reference>
<evidence type="ECO:0000256" key="5">
    <source>
        <dbReference type="ARBA" id="ARBA00022989"/>
    </source>
</evidence>
<dbReference type="GeneID" id="109481434"/>
<comment type="subcellular location">
    <subcellularLocation>
        <location evidence="1">Endosome membrane</location>
        <topology evidence="1">Single-pass type I membrane protein</topology>
    </subcellularLocation>
    <subcellularLocation>
        <location evidence="8">Lysosome membrane</location>
        <topology evidence="8">Single-pass type I membrane protein</topology>
    </subcellularLocation>
</comment>
<evidence type="ECO:0000256" key="6">
    <source>
        <dbReference type="ARBA" id="ARBA00023136"/>
    </source>
</evidence>
<dbReference type="OrthoDB" id="10037042at2759"/>
<dbReference type="KEGG" id="bbel:109481434"/>
<protein>
    <submittedName>
        <fullName evidence="14">Lysosome-associated membrane glycoprotein 1-like</fullName>
    </submittedName>
</protein>
<dbReference type="Proteomes" id="UP000515135">
    <property type="component" value="Unplaced"/>
</dbReference>
<dbReference type="PROSITE" id="PS51407">
    <property type="entry name" value="LAMP_3"/>
    <property type="match status" value="1"/>
</dbReference>
<evidence type="ECO:0000256" key="4">
    <source>
        <dbReference type="ARBA" id="ARBA00022753"/>
    </source>
</evidence>
<evidence type="ECO:0000256" key="9">
    <source>
        <dbReference type="SAM" id="MobiDB-lite"/>
    </source>
</evidence>
<dbReference type="PANTHER" id="PTHR11506">
    <property type="entry name" value="LYSOSOME-ASSOCIATED MEMBRANE GLYCOPROTEIN"/>
    <property type="match status" value="1"/>
</dbReference>
<feature type="transmembrane region" description="Helical" evidence="10">
    <location>
        <begin position="668"/>
        <end position="690"/>
    </location>
</feature>
<keyword evidence="8" id="KW-1015">Disulfide bond</keyword>
<dbReference type="Pfam" id="PF01299">
    <property type="entry name" value="Lamp2-like_luminal"/>
    <property type="match status" value="2"/>
</dbReference>
<feature type="region of interest" description="Disordered" evidence="9">
    <location>
        <begin position="214"/>
        <end position="242"/>
    </location>
</feature>
<keyword evidence="8" id="KW-0458">Lysosome</keyword>
<comment type="caution">
    <text evidence="8">Lacks conserved residue(s) required for the propagation of feature annotation.</text>
</comment>
<feature type="signal peptide" evidence="11">
    <location>
        <begin position="1"/>
        <end position="18"/>
    </location>
</feature>
<name>A0A6P4ZE50_BRABE</name>
<feature type="domain" description="Lysosome-associated membrane glycoprotein 2-like luminal" evidence="12">
    <location>
        <begin position="488"/>
        <end position="648"/>
    </location>
</feature>
<dbReference type="InterPro" id="IPR048528">
    <property type="entry name" value="Lamp2-like_luminal"/>
</dbReference>
<evidence type="ECO:0000313" key="13">
    <source>
        <dbReference type="Proteomes" id="UP000515135"/>
    </source>
</evidence>
<keyword evidence="2 8" id="KW-0812">Transmembrane</keyword>
<organism evidence="13 14">
    <name type="scientific">Branchiostoma belcheri</name>
    <name type="common">Amphioxus</name>
    <dbReference type="NCBI Taxonomy" id="7741"/>
    <lineage>
        <taxon>Eukaryota</taxon>
        <taxon>Metazoa</taxon>
        <taxon>Chordata</taxon>
        <taxon>Cephalochordata</taxon>
        <taxon>Leptocardii</taxon>
        <taxon>Amphioxiformes</taxon>
        <taxon>Branchiostomatidae</taxon>
        <taxon>Branchiostoma</taxon>
    </lineage>
</organism>
<dbReference type="InterPro" id="IPR002000">
    <property type="entry name" value="Lysosome-assoc_membr_glycop"/>
</dbReference>
<dbReference type="RefSeq" id="XP_019639570.1">
    <property type="nucleotide sequence ID" value="XM_019784011.1"/>
</dbReference>
<evidence type="ECO:0000256" key="3">
    <source>
        <dbReference type="ARBA" id="ARBA00022729"/>
    </source>
</evidence>
<proteinExistence type="inferred from homology"/>
<gene>
    <name evidence="14" type="primary">LOC109481434</name>
</gene>
<feature type="chain" id="PRO_5027939646" evidence="11">
    <location>
        <begin position="19"/>
        <end position="704"/>
    </location>
</feature>
<comment type="similarity">
    <text evidence="8">Belongs to the LAMP family.</text>
</comment>
<keyword evidence="6 8" id="KW-0472">Membrane</keyword>
<dbReference type="PANTHER" id="PTHR11506:SF41">
    <property type="entry name" value="LYSOSOME-ASSOCIATED MEMBRANE GLYCOPROTEIN 1-LIKE"/>
    <property type="match status" value="1"/>
</dbReference>
<dbReference type="FunFam" id="2.40.160.110:FF:000008">
    <property type="entry name" value="Uncharacterized protein"/>
    <property type="match status" value="3"/>
</dbReference>
<evidence type="ECO:0000256" key="2">
    <source>
        <dbReference type="ARBA" id="ARBA00022692"/>
    </source>
</evidence>
<evidence type="ECO:0000256" key="7">
    <source>
        <dbReference type="ARBA" id="ARBA00023180"/>
    </source>
</evidence>
<keyword evidence="7" id="KW-0325">Glycoprotein</keyword>
<feature type="domain" description="Lysosome-associated membrane glycoprotein 2-like luminal" evidence="12">
    <location>
        <begin position="252"/>
        <end position="404"/>
    </location>
</feature>
<keyword evidence="5 10" id="KW-1133">Transmembrane helix</keyword>
<sequence>MAILPILLVLLCVASVRATVGYAADDLSPPVGHFVVNKKPLIGKPEPCLLLDISAMFHVGYIKAHNNTRGMVSFPLPTTSVVSGDCSHLTDETHSHLNLKFNLNNGTEGVFGLNLTFERNIIFTHFSLSEATMKYTLVPELFPDAKNANATVSGKAKMSGKQFFYTHSNAFEPHSYLCDKTQSIDFDIPSLNAPKSTLSIHHVQVQPFYVPSSGKFSRPETCPEDITTTPGPNVTTPQPTPTPTPTPVIPVGHFALNDTKGNLCILLTVGVMFRVEYDDAKQNITRNATYVLPQDSTVGGGCDESKATIALSFSKGFNLTATFKTTGNKSFELVGASVGYVRTPDLFPNASMPGRAVKEVEQDASLFETDLGKSYLCKSLQYFDVGSTVKLEVVDLQVQPFAVKGRNFSEVSECAQDLPFTTTMMPIHNATTVPPVNTTTATMSPIGNATTVLAPNTTAATFLPIGNATIMTTPMKTPKPTTPPKEPPQGHFEVKDTKGHVCLLANMSLQFSVSYTKADKKKHIGLFDLPKTAHATGFCSSDNSSLTLTFHDGLFSVTFGFVTDKKVTGDSASRFNMSSIEVMYTELPSMFPGTSSPDARKHVSNNTLNMFSAASDKSYMCKSEVNITVSKDVTIMASQVQLQPFGVKSGKFSSAEECSQDTTGSNTVPVIIGVIVGVIVVVVFVAYIVVKRSKARPQKFTIVN</sequence>
<dbReference type="GO" id="GO:0031902">
    <property type="term" value="C:late endosome membrane"/>
    <property type="evidence" value="ECO:0007669"/>
    <property type="project" value="TreeGrafter"/>
</dbReference>
<evidence type="ECO:0000256" key="1">
    <source>
        <dbReference type="ARBA" id="ARBA00004530"/>
    </source>
</evidence>
<keyword evidence="13" id="KW-1185">Reference proteome</keyword>
<dbReference type="GO" id="GO:0005886">
    <property type="term" value="C:plasma membrane"/>
    <property type="evidence" value="ECO:0007669"/>
    <property type="project" value="TreeGrafter"/>
</dbReference>
<dbReference type="GO" id="GO:0072594">
    <property type="term" value="P:establishment of protein localization to organelle"/>
    <property type="evidence" value="ECO:0007669"/>
    <property type="project" value="TreeGrafter"/>
</dbReference>
<dbReference type="PRINTS" id="PR00336">
    <property type="entry name" value="LYSASSOCTDMP"/>
</dbReference>
<evidence type="ECO:0000256" key="10">
    <source>
        <dbReference type="SAM" id="Phobius"/>
    </source>
</evidence>
<evidence type="ECO:0000259" key="12">
    <source>
        <dbReference type="Pfam" id="PF01299"/>
    </source>
</evidence>
<accession>A0A6P4ZE50</accession>
<feature type="compositionally biased region" description="Low complexity" evidence="9">
    <location>
        <begin position="227"/>
        <end position="237"/>
    </location>
</feature>
<evidence type="ECO:0000256" key="11">
    <source>
        <dbReference type="SAM" id="SignalP"/>
    </source>
</evidence>
<keyword evidence="4" id="KW-0967">Endosome</keyword>
<feature type="disulfide bond" evidence="8">
    <location>
        <begin position="621"/>
        <end position="658"/>
    </location>
</feature>